<dbReference type="EMBL" id="MHQZ01000016">
    <property type="protein sequence ID" value="OHA14233.1"/>
    <property type="molecule type" value="Genomic_DNA"/>
</dbReference>
<organism evidence="1 2">
    <name type="scientific">Candidatus Tagabacteria bacterium RIFCSPLOWO2_01_FULL_39_11</name>
    <dbReference type="NCBI Taxonomy" id="1802295"/>
    <lineage>
        <taxon>Bacteria</taxon>
        <taxon>Candidatus Tagaibacteriota</taxon>
    </lineage>
</organism>
<reference evidence="1 2" key="1">
    <citation type="journal article" date="2016" name="Nat. Commun.">
        <title>Thousands of microbial genomes shed light on interconnected biogeochemical processes in an aquifer system.</title>
        <authorList>
            <person name="Anantharaman K."/>
            <person name="Brown C.T."/>
            <person name="Hug L.A."/>
            <person name="Sharon I."/>
            <person name="Castelle C.J."/>
            <person name="Probst A.J."/>
            <person name="Thomas B.C."/>
            <person name="Singh A."/>
            <person name="Wilkins M.J."/>
            <person name="Karaoz U."/>
            <person name="Brodie E.L."/>
            <person name="Williams K.H."/>
            <person name="Hubbard S.S."/>
            <person name="Banfield J.F."/>
        </authorList>
    </citation>
    <scope>NUCLEOTIDE SEQUENCE [LARGE SCALE GENOMIC DNA]</scope>
</reference>
<evidence type="ECO:0000313" key="2">
    <source>
        <dbReference type="Proteomes" id="UP000178302"/>
    </source>
</evidence>
<accession>A0A1G2LRR8</accession>
<dbReference type="AlphaFoldDB" id="A0A1G2LRR8"/>
<name>A0A1G2LRR8_9BACT</name>
<sequence>MWGINPFAATALGRNENKFLFRSSLVAIKSRENTFKERVAKSLQFSKKRSNSAFSDSFRSQLC</sequence>
<gene>
    <name evidence="1" type="ORF">A2909_02905</name>
</gene>
<proteinExistence type="predicted"/>
<dbReference type="Proteomes" id="UP000178302">
    <property type="component" value="Unassembled WGS sequence"/>
</dbReference>
<protein>
    <submittedName>
        <fullName evidence="1">Uncharacterized protein</fullName>
    </submittedName>
</protein>
<evidence type="ECO:0000313" key="1">
    <source>
        <dbReference type="EMBL" id="OHA14233.1"/>
    </source>
</evidence>
<comment type="caution">
    <text evidence="1">The sequence shown here is derived from an EMBL/GenBank/DDBJ whole genome shotgun (WGS) entry which is preliminary data.</text>
</comment>